<dbReference type="RefSeq" id="WP_254760282.1">
    <property type="nucleotide sequence ID" value="NZ_JANCLT010000011.1"/>
</dbReference>
<protein>
    <submittedName>
        <fullName evidence="1">Uncharacterized protein</fullName>
    </submittedName>
</protein>
<sequence length="144" mass="16285">MAEEQLNRREFLSEVRDSLWQTVRALLRPAAEEKLEQLEEAVQVLEGVRYVEAARIKELSLLQITRKQIGKQAVLLYQAEGQLYAVSEQCPSCGTLLYVNSYDCKISCLSCGTGKKWLTGAGELSLRRHPVKIIRDAIYVGIKD</sequence>
<dbReference type="SUPFAM" id="SSF50022">
    <property type="entry name" value="ISP domain"/>
    <property type="match status" value="1"/>
</dbReference>
<name>A0AA42BRG0_9BACI</name>
<dbReference type="Gene3D" id="2.102.10.10">
    <property type="entry name" value="Rieske [2Fe-2S] iron-sulphur domain"/>
    <property type="match status" value="1"/>
</dbReference>
<evidence type="ECO:0000313" key="2">
    <source>
        <dbReference type="Proteomes" id="UP001156102"/>
    </source>
</evidence>
<dbReference type="GO" id="GO:0051537">
    <property type="term" value="F:2 iron, 2 sulfur cluster binding"/>
    <property type="evidence" value="ECO:0007669"/>
    <property type="project" value="InterPro"/>
</dbReference>
<keyword evidence="2" id="KW-1185">Reference proteome</keyword>
<comment type="caution">
    <text evidence="1">The sequence shown here is derived from an EMBL/GenBank/DDBJ whole genome shotgun (WGS) entry which is preliminary data.</text>
</comment>
<reference evidence="1" key="1">
    <citation type="submission" date="2022-07" db="EMBL/GenBank/DDBJ databases">
        <authorList>
            <person name="Li W.-J."/>
            <person name="Deng Q.-Q."/>
        </authorList>
    </citation>
    <scope>NUCLEOTIDE SEQUENCE</scope>
    <source>
        <strain evidence="1">SYSU M60031</strain>
    </source>
</reference>
<gene>
    <name evidence="1" type="ORF">NK662_17710</name>
</gene>
<organism evidence="1 2">
    <name type="scientific">Ectobacillus ponti</name>
    <dbReference type="NCBI Taxonomy" id="2961894"/>
    <lineage>
        <taxon>Bacteria</taxon>
        <taxon>Bacillati</taxon>
        <taxon>Bacillota</taxon>
        <taxon>Bacilli</taxon>
        <taxon>Bacillales</taxon>
        <taxon>Bacillaceae</taxon>
        <taxon>Ectobacillus</taxon>
    </lineage>
</organism>
<dbReference type="EMBL" id="JANCLT010000011">
    <property type="protein sequence ID" value="MCP8970361.1"/>
    <property type="molecule type" value="Genomic_DNA"/>
</dbReference>
<accession>A0AA42BRG0</accession>
<dbReference type="AlphaFoldDB" id="A0AA42BRG0"/>
<dbReference type="Proteomes" id="UP001156102">
    <property type="component" value="Unassembled WGS sequence"/>
</dbReference>
<proteinExistence type="predicted"/>
<dbReference type="InterPro" id="IPR036922">
    <property type="entry name" value="Rieske_2Fe-2S_sf"/>
</dbReference>
<evidence type="ECO:0000313" key="1">
    <source>
        <dbReference type="EMBL" id="MCP8970361.1"/>
    </source>
</evidence>